<keyword evidence="2" id="KW-1185">Reference proteome</keyword>
<protein>
    <submittedName>
        <fullName evidence="1">Uncharacterized protein</fullName>
    </submittedName>
</protein>
<dbReference type="AlphaFoldDB" id="A0A0J8B249"/>
<dbReference type="Proteomes" id="UP000035740">
    <property type="component" value="Unassembled WGS sequence"/>
</dbReference>
<evidence type="ECO:0000313" key="1">
    <source>
        <dbReference type="EMBL" id="KMS95046.1"/>
    </source>
</evidence>
<name>A0A0J8B249_BETVV</name>
<dbReference type="Gramene" id="KMS95046">
    <property type="protein sequence ID" value="KMS95046"/>
    <property type="gene ID" value="BVRB_012970"/>
</dbReference>
<organism evidence="1 2">
    <name type="scientific">Beta vulgaris subsp. vulgaris</name>
    <name type="common">Beet</name>
    <dbReference type="NCBI Taxonomy" id="3555"/>
    <lineage>
        <taxon>Eukaryota</taxon>
        <taxon>Viridiplantae</taxon>
        <taxon>Streptophyta</taxon>
        <taxon>Embryophyta</taxon>
        <taxon>Tracheophyta</taxon>
        <taxon>Spermatophyta</taxon>
        <taxon>Magnoliopsida</taxon>
        <taxon>eudicotyledons</taxon>
        <taxon>Gunneridae</taxon>
        <taxon>Pentapetalae</taxon>
        <taxon>Caryophyllales</taxon>
        <taxon>Chenopodiaceae</taxon>
        <taxon>Betoideae</taxon>
        <taxon>Beta</taxon>
    </lineage>
</organism>
<evidence type="ECO:0000313" key="2">
    <source>
        <dbReference type="Proteomes" id="UP000035740"/>
    </source>
</evidence>
<gene>
    <name evidence="1" type="ORF">BVRB_012970</name>
</gene>
<accession>A0A0J8B249</accession>
<dbReference type="EMBL" id="KQ090579">
    <property type="protein sequence ID" value="KMS95046.1"/>
    <property type="molecule type" value="Genomic_DNA"/>
</dbReference>
<sequence length="66" mass="7815">MSRQNDETLSDEYKSEAECLEQVGGGSKRKKNFKGSKRKKWLKCVAEEVGSECMRREFKFTRDMFR</sequence>
<reference evidence="1 2" key="1">
    <citation type="journal article" date="2014" name="Nature">
        <title>The genome of the recently domesticated crop plant sugar beet (Beta vulgaris).</title>
        <authorList>
            <person name="Dohm J.C."/>
            <person name="Minoche A.E."/>
            <person name="Holtgrawe D."/>
            <person name="Capella-Gutierrez S."/>
            <person name="Zakrzewski F."/>
            <person name="Tafer H."/>
            <person name="Rupp O."/>
            <person name="Sorensen T.R."/>
            <person name="Stracke R."/>
            <person name="Reinhardt R."/>
            <person name="Goesmann A."/>
            <person name="Kraft T."/>
            <person name="Schulz B."/>
            <person name="Stadler P.F."/>
            <person name="Schmidt T."/>
            <person name="Gabaldon T."/>
            <person name="Lehrach H."/>
            <person name="Weisshaar B."/>
            <person name="Himmelbauer H."/>
        </authorList>
    </citation>
    <scope>NUCLEOTIDE SEQUENCE [LARGE SCALE GENOMIC DNA]</scope>
    <source>
        <tissue evidence="1">Taproot</tissue>
    </source>
</reference>
<proteinExistence type="predicted"/>